<dbReference type="NCBIfam" id="TIGR01666">
    <property type="entry name" value="YCCS"/>
    <property type="match status" value="1"/>
</dbReference>
<feature type="transmembrane region" description="Helical" evidence="7">
    <location>
        <begin position="472"/>
        <end position="490"/>
    </location>
</feature>
<evidence type="ECO:0000256" key="4">
    <source>
        <dbReference type="ARBA" id="ARBA00022989"/>
    </source>
</evidence>
<dbReference type="GO" id="GO:0005886">
    <property type="term" value="C:plasma membrane"/>
    <property type="evidence" value="ECO:0007669"/>
    <property type="project" value="UniProtKB-SubCell"/>
</dbReference>
<feature type="transmembrane region" description="Helical" evidence="7">
    <location>
        <begin position="432"/>
        <end position="465"/>
    </location>
</feature>
<protein>
    <submittedName>
        <fullName evidence="10">Inner membrane protein yccS</fullName>
    </submittedName>
</protein>
<dbReference type="PANTHER" id="PTHR30509">
    <property type="entry name" value="P-HYDROXYBENZOIC ACID EFFLUX PUMP SUBUNIT-RELATED"/>
    <property type="match status" value="1"/>
</dbReference>
<reference evidence="10 11" key="1">
    <citation type="submission" date="2018-06" db="EMBL/GenBank/DDBJ databases">
        <authorList>
            <consortium name="Pathogen Informatics"/>
            <person name="Doyle S."/>
        </authorList>
    </citation>
    <scope>NUCLEOTIDE SEQUENCE [LARGE SCALE GENOMIC DNA]</scope>
    <source>
        <strain evidence="10 11">NCTC13294</strain>
    </source>
</reference>
<evidence type="ECO:0000259" key="9">
    <source>
        <dbReference type="Pfam" id="PF13515"/>
    </source>
</evidence>
<keyword evidence="11" id="KW-1185">Reference proteome</keyword>
<dbReference type="PANTHER" id="PTHR30509:SF8">
    <property type="entry name" value="INNER MEMBRANE PROTEIN YCCS"/>
    <property type="match status" value="1"/>
</dbReference>
<evidence type="ECO:0000256" key="2">
    <source>
        <dbReference type="ARBA" id="ARBA00022475"/>
    </source>
</evidence>
<keyword evidence="3 7" id="KW-0812">Transmembrane</keyword>
<dbReference type="InterPro" id="IPR010019">
    <property type="entry name" value="Integral_membrane_YccS"/>
</dbReference>
<evidence type="ECO:0000256" key="5">
    <source>
        <dbReference type="ARBA" id="ARBA00023136"/>
    </source>
</evidence>
<accession>A0A381E6P4</accession>
<feature type="transmembrane region" description="Helical" evidence="7">
    <location>
        <begin position="7"/>
        <end position="28"/>
    </location>
</feature>
<dbReference type="AlphaFoldDB" id="A0A381E6P4"/>
<dbReference type="InterPro" id="IPR032692">
    <property type="entry name" value="YccS_N"/>
</dbReference>
<feature type="transmembrane region" description="Helical" evidence="7">
    <location>
        <begin position="63"/>
        <end position="80"/>
    </location>
</feature>
<dbReference type="NCBIfam" id="TIGR01667">
    <property type="entry name" value="YCCS_YHFK"/>
    <property type="match status" value="1"/>
</dbReference>
<dbReference type="OrthoDB" id="8670769at2"/>
<dbReference type="InterPro" id="IPR010020">
    <property type="entry name" value="Integral_membrane_YCCS_YHJK"/>
</dbReference>
<feature type="domain" description="Integral membrane bound transporter" evidence="9">
    <location>
        <begin position="390"/>
        <end position="512"/>
    </location>
</feature>
<dbReference type="InterPro" id="IPR049453">
    <property type="entry name" value="Memb_transporter_dom"/>
</dbReference>
<name>A0A381E6P4_9GAMM</name>
<feature type="transmembrane region" description="Helical" evidence="7">
    <location>
        <begin position="383"/>
        <end position="412"/>
    </location>
</feature>
<keyword evidence="4 7" id="KW-1133">Transmembrane helix</keyword>
<dbReference type="Pfam" id="PF13515">
    <property type="entry name" value="FUSC_2"/>
    <property type="match status" value="1"/>
</dbReference>
<keyword evidence="5 7" id="KW-0472">Membrane</keyword>
<evidence type="ECO:0000256" key="6">
    <source>
        <dbReference type="ARBA" id="ARBA00043993"/>
    </source>
</evidence>
<organism evidence="10 11">
    <name type="scientific">Cardiobacterium valvarum</name>
    <dbReference type="NCBI Taxonomy" id="194702"/>
    <lineage>
        <taxon>Bacteria</taxon>
        <taxon>Pseudomonadati</taxon>
        <taxon>Pseudomonadota</taxon>
        <taxon>Gammaproteobacteria</taxon>
        <taxon>Cardiobacteriales</taxon>
        <taxon>Cardiobacteriaceae</taxon>
        <taxon>Cardiobacterium</taxon>
    </lineage>
</organism>
<dbReference type="Pfam" id="PF12805">
    <property type="entry name" value="FUSC-like"/>
    <property type="match status" value="1"/>
</dbReference>
<evidence type="ECO:0000313" key="11">
    <source>
        <dbReference type="Proteomes" id="UP000254572"/>
    </source>
</evidence>
<evidence type="ECO:0000259" key="8">
    <source>
        <dbReference type="Pfam" id="PF12805"/>
    </source>
</evidence>
<comment type="subcellular location">
    <subcellularLocation>
        <location evidence="1">Cell membrane</location>
        <topology evidence="1">Multi-pass membrane protein</topology>
    </subcellularLocation>
</comment>
<proteinExistence type="inferred from homology"/>
<feature type="transmembrane region" description="Helical" evidence="7">
    <location>
        <begin position="134"/>
        <end position="156"/>
    </location>
</feature>
<gene>
    <name evidence="10" type="primary">yccS</name>
    <name evidence="10" type="ORF">NCTC13294_01194</name>
</gene>
<evidence type="ECO:0000256" key="7">
    <source>
        <dbReference type="SAM" id="Phobius"/>
    </source>
</evidence>
<evidence type="ECO:0000256" key="1">
    <source>
        <dbReference type="ARBA" id="ARBA00004651"/>
    </source>
</evidence>
<feature type="transmembrane region" description="Helical" evidence="7">
    <location>
        <begin position="496"/>
        <end position="518"/>
    </location>
</feature>
<feature type="transmembrane region" description="Helical" evidence="7">
    <location>
        <begin position="110"/>
        <end position="128"/>
    </location>
</feature>
<dbReference type="EMBL" id="UFUW01000001">
    <property type="protein sequence ID" value="SUX22210.1"/>
    <property type="molecule type" value="Genomic_DNA"/>
</dbReference>
<dbReference type="Proteomes" id="UP000254572">
    <property type="component" value="Unassembled WGS sequence"/>
</dbReference>
<sequence length="716" mass="80434">MKIPLPNANLISTLPVILSISAAALIIWTLNIPHYAMPLILGVIAGGLADLDNRLRGRIKDLGIVLAAFAATSLTVQLTLNHTVAYITAMLLMTFTLTYMGAAGLRYRTIAFGGLTVAIYTTLAYNAAQPWYANPLFILAGALIYGGGALIVQLAFPHRQVQENMAAAYAALADYIDAKACYFDPDDHDYGGRQTQLSRANTALIQAFNQCRSTLYYRMRGQHRHPRTARMLRYYFAAQDIHERISSAHIDYRELAEKHKHSDLPYRLWHLIERQAQACRDIATALHQNSAYHSDARLERDSDGLRQSLQYHLAQDPARRPLTRLLDNLRSINYQLAHLDTVQEDNADSTIAARQEPSLREILPALRHHLSFRSPAYRHAVRLSLVVLTCCAIVAALHLELGYWILLTAIFVCQPNYSATKSRVNQRVLGTILGVIIGSVAPLFTPTVATKLWLIIASTTLFFYYRNRKYSISTLFITIQAFTSFSLAGYDLTAAIPLRIIDTLIGVAISWTAVTYLWPDWRYLTLDNTARTAIKSDAAYLRHILGQLQAGGSDDVAYRSIRRVAHENAAQLGSTVSDISSEPRKYANQLDNAFNLLNLNYTLLAYISALGAYRKPKSSPLAEEKEQGQQTSGIDSDSLLTAYYHLGEDIADLLEQLDTLTVADYQKRHEHIRTELDRLRPDENDPQEQHSHLWQQLLMISRTIEPCYRALHSQQA</sequence>
<feature type="transmembrane region" description="Helical" evidence="7">
    <location>
        <begin position="86"/>
        <end position="103"/>
    </location>
</feature>
<dbReference type="RefSeq" id="WP_115611510.1">
    <property type="nucleotide sequence ID" value="NZ_JBHLZC010000001.1"/>
</dbReference>
<comment type="similarity">
    <text evidence="6">Belongs to the YccS/YhfK family.</text>
</comment>
<feature type="domain" description="Integral membrane protein YccS N-terminal" evidence="8">
    <location>
        <begin position="62"/>
        <end position="336"/>
    </location>
</feature>
<evidence type="ECO:0000256" key="3">
    <source>
        <dbReference type="ARBA" id="ARBA00022692"/>
    </source>
</evidence>
<evidence type="ECO:0000313" key="10">
    <source>
        <dbReference type="EMBL" id="SUX22210.1"/>
    </source>
</evidence>
<feature type="transmembrane region" description="Helical" evidence="7">
    <location>
        <begin position="34"/>
        <end position="51"/>
    </location>
</feature>
<keyword evidence="2" id="KW-1003">Cell membrane</keyword>